<organism evidence="1 2">
    <name type="scientific">Scleroderma citrinum Foug A</name>
    <dbReference type="NCBI Taxonomy" id="1036808"/>
    <lineage>
        <taxon>Eukaryota</taxon>
        <taxon>Fungi</taxon>
        <taxon>Dikarya</taxon>
        <taxon>Basidiomycota</taxon>
        <taxon>Agaricomycotina</taxon>
        <taxon>Agaricomycetes</taxon>
        <taxon>Agaricomycetidae</taxon>
        <taxon>Boletales</taxon>
        <taxon>Sclerodermatineae</taxon>
        <taxon>Sclerodermataceae</taxon>
        <taxon>Scleroderma</taxon>
    </lineage>
</organism>
<accession>A0A0C2Z639</accession>
<dbReference type="Proteomes" id="UP000053989">
    <property type="component" value="Unassembled WGS sequence"/>
</dbReference>
<protein>
    <submittedName>
        <fullName evidence="1">Uncharacterized protein</fullName>
    </submittedName>
</protein>
<evidence type="ECO:0000313" key="1">
    <source>
        <dbReference type="EMBL" id="KIM57478.1"/>
    </source>
</evidence>
<dbReference type="AlphaFoldDB" id="A0A0C2Z639"/>
<dbReference type="HOGENOM" id="CLU_2039460_0_0_1"/>
<proteinExistence type="predicted"/>
<dbReference type="InParanoid" id="A0A0C2Z639"/>
<reference evidence="1 2" key="1">
    <citation type="submission" date="2014-04" db="EMBL/GenBank/DDBJ databases">
        <authorList>
            <consortium name="DOE Joint Genome Institute"/>
            <person name="Kuo A."/>
            <person name="Kohler A."/>
            <person name="Nagy L.G."/>
            <person name="Floudas D."/>
            <person name="Copeland A."/>
            <person name="Barry K.W."/>
            <person name="Cichocki N."/>
            <person name="Veneault-Fourrey C."/>
            <person name="LaButti K."/>
            <person name="Lindquist E.A."/>
            <person name="Lipzen A."/>
            <person name="Lundell T."/>
            <person name="Morin E."/>
            <person name="Murat C."/>
            <person name="Sun H."/>
            <person name="Tunlid A."/>
            <person name="Henrissat B."/>
            <person name="Grigoriev I.V."/>
            <person name="Hibbett D.S."/>
            <person name="Martin F."/>
            <person name="Nordberg H.P."/>
            <person name="Cantor M.N."/>
            <person name="Hua S.X."/>
        </authorList>
    </citation>
    <scope>NUCLEOTIDE SEQUENCE [LARGE SCALE GENOMIC DNA]</scope>
    <source>
        <strain evidence="1 2">Foug A</strain>
    </source>
</reference>
<dbReference type="EMBL" id="KN822100">
    <property type="protein sequence ID" value="KIM57478.1"/>
    <property type="molecule type" value="Genomic_DNA"/>
</dbReference>
<name>A0A0C2Z639_9AGAM</name>
<gene>
    <name evidence="1" type="ORF">SCLCIDRAFT_1132943</name>
</gene>
<evidence type="ECO:0000313" key="2">
    <source>
        <dbReference type="Proteomes" id="UP000053989"/>
    </source>
</evidence>
<keyword evidence="2" id="KW-1185">Reference proteome</keyword>
<sequence>MSVLTRQDIALSWLHLVVAARWHYVSSSLRHTSTGQTCRLAVVVAPEEVRLVAVGSIVAMGSHLCLIVVMSPYRAGTDYPHCFVVDITMSSWPTVMVVEEVTVMVDIGDKLTSSVMVVEIA</sequence>
<reference evidence="2" key="2">
    <citation type="submission" date="2015-01" db="EMBL/GenBank/DDBJ databases">
        <title>Evolutionary Origins and Diversification of the Mycorrhizal Mutualists.</title>
        <authorList>
            <consortium name="DOE Joint Genome Institute"/>
            <consortium name="Mycorrhizal Genomics Consortium"/>
            <person name="Kohler A."/>
            <person name="Kuo A."/>
            <person name="Nagy L.G."/>
            <person name="Floudas D."/>
            <person name="Copeland A."/>
            <person name="Barry K.W."/>
            <person name="Cichocki N."/>
            <person name="Veneault-Fourrey C."/>
            <person name="LaButti K."/>
            <person name="Lindquist E.A."/>
            <person name="Lipzen A."/>
            <person name="Lundell T."/>
            <person name="Morin E."/>
            <person name="Murat C."/>
            <person name="Riley R."/>
            <person name="Ohm R."/>
            <person name="Sun H."/>
            <person name="Tunlid A."/>
            <person name="Henrissat B."/>
            <person name="Grigoriev I.V."/>
            <person name="Hibbett D.S."/>
            <person name="Martin F."/>
        </authorList>
    </citation>
    <scope>NUCLEOTIDE SEQUENCE [LARGE SCALE GENOMIC DNA]</scope>
    <source>
        <strain evidence="2">Foug A</strain>
    </source>
</reference>